<name>A0ABX6IKT6_9ACTN</name>
<protein>
    <recommendedName>
        <fullName evidence="3">ATPase</fullName>
    </recommendedName>
</protein>
<evidence type="ECO:0000313" key="2">
    <source>
        <dbReference type="Proteomes" id="UP001059836"/>
    </source>
</evidence>
<dbReference type="EMBL" id="CP045809">
    <property type="protein sequence ID" value="QHN36532.1"/>
    <property type="molecule type" value="Genomic_DNA"/>
</dbReference>
<evidence type="ECO:0008006" key="3">
    <source>
        <dbReference type="Google" id="ProtNLM"/>
    </source>
</evidence>
<accession>A0ABX6IKT6</accession>
<reference evidence="1" key="1">
    <citation type="journal article" date="2021" name="Nat. Microbiol.">
        <title>Cocultivation of an ultrasmall environmental parasitic bacterium with lytic ability against bacteria associated with wastewater foams.</title>
        <authorList>
            <person name="Batinovic S."/>
            <person name="Rose J.J.A."/>
            <person name="Ratcliffe J."/>
            <person name="Seviour R.J."/>
            <person name="Petrovski S."/>
        </authorList>
    </citation>
    <scope>NUCLEOTIDE SEQUENCE</scope>
    <source>
        <strain evidence="1">CON9</strain>
    </source>
</reference>
<evidence type="ECO:0000313" key="1">
    <source>
        <dbReference type="EMBL" id="QHN36532.1"/>
    </source>
</evidence>
<proteinExistence type="predicted"/>
<dbReference type="Proteomes" id="UP001059836">
    <property type="component" value="Chromosome"/>
</dbReference>
<gene>
    <name evidence="1" type="ORF">GII31_18165</name>
</gene>
<keyword evidence="2" id="KW-1185">Reference proteome</keyword>
<sequence>MAFNDSRPQAERQRLRKLAQAALNADATVDQVNEILGGLGPTLIELDKTIGKLDAAIDELNPTLARFAETIDGVDRAVAGLAEITVRMERVVTRVEAIVGIAEAALRPISMIESAGRSITTRLGLS</sequence>
<dbReference type="RefSeq" id="WP_213244790.1">
    <property type="nucleotide sequence ID" value="NZ_CP045806.1"/>
</dbReference>
<organism evidence="1 2">
    <name type="scientific">Gordonia pseudamarae</name>
    <dbReference type="NCBI Taxonomy" id="2831662"/>
    <lineage>
        <taxon>Bacteria</taxon>
        <taxon>Bacillati</taxon>
        <taxon>Actinomycetota</taxon>
        <taxon>Actinomycetes</taxon>
        <taxon>Mycobacteriales</taxon>
        <taxon>Gordoniaceae</taxon>
        <taxon>Gordonia</taxon>
    </lineage>
</organism>